<organism evidence="1 2">
    <name type="scientific">Staphylococcus saprophyticus</name>
    <dbReference type="NCBI Taxonomy" id="29385"/>
    <lineage>
        <taxon>Bacteria</taxon>
        <taxon>Bacillati</taxon>
        <taxon>Bacillota</taxon>
        <taxon>Bacilli</taxon>
        <taxon>Bacillales</taxon>
        <taxon>Staphylococcaceae</taxon>
        <taxon>Staphylococcus</taxon>
    </lineage>
</organism>
<name>A0A380HLB2_STASA</name>
<evidence type="ECO:0000313" key="2">
    <source>
        <dbReference type="Proteomes" id="UP000254707"/>
    </source>
</evidence>
<proteinExistence type="predicted"/>
<dbReference type="RefSeq" id="WP_115340522.1">
    <property type="nucleotide sequence ID" value="NZ_UHED01000001.1"/>
</dbReference>
<dbReference type="EMBL" id="UHED01000001">
    <property type="protein sequence ID" value="SUM82641.1"/>
    <property type="molecule type" value="Genomic_DNA"/>
</dbReference>
<accession>A0A380HLB2</accession>
<sequence>MSNIDGFDELSKKLDKISDNAKEMNGTSDMSIDTLFNPEFMKKYTNEEDIVKFVESSELSIKNQVDFNEMIQTKEWDTYVSENTNFSSWHEMLEKALGEHTFKNLFEGF</sequence>
<dbReference type="AlphaFoldDB" id="A0A380HLB2"/>
<gene>
    <name evidence="1" type="ORF">NCTC7688_01195</name>
</gene>
<reference evidence="1 2" key="1">
    <citation type="submission" date="2018-06" db="EMBL/GenBank/DDBJ databases">
        <authorList>
            <consortium name="Pathogen Informatics"/>
            <person name="Doyle S."/>
        </authorList>
    </citation>
    <scope>NUCLEOTIDE SEQUENCE [LARGE SCALE GENOMIC DNA]</scope>
    <source>
        <strain evidence="1 2">NCTC7688</strain>
    </source>
</reference>
<protein>
    <submittedName>
        <fullName evidence="1">Uncharacterized protein</fullName>
    </submittedName>
</protein>
<evidence type="ECO:0000313" key="1">
    <source>
        <dbReference type="EMBL" id="SUM82641.1"/>
    </source>
</evidence>
<dbReference type="Proteomes" id="UP000254707">
    <property type="component" value="Unassembled WGS sequence"/>
</dbReference>